<name>A0A938WS49_9BACT</name>
<organism evidence="3 4">
    <name type="scientific">Marseilla massiliensis</name>
    <dbReference type="NCBI Taxonomy" id="1841864"/>
    <lineage>
        <taxon>Bacteria</taxon>
        <taxon>Pseudomonadati</taxon>
        <taxon>Bacteroidota</taxon>
        <taxon>Bacteroidia</taxon>
        <taxon>Bacteroidales</taxon>
        <taxon>Prevotellaceae</taxon>
        <taxon>Marseilla</taxon>
    </lineage>
</organism>
<feature type="signal peptide" evidence="1">
    <location>
        <begin position="1"/>
        <end position="21"/>
    </location>
</feature>
<dbReference type="PANTHER" id="PTHR35535:SF1">
    <property type="entry name" value="HEAT SHOCK PROTEIN HSLJ"/>
    <property type="match status" value="1"/>
</dbReference>
<evidence type="ECO:0000256" key="1">
    <source>
        <dbReference type="SAM" id="SignalP"/>
    </source>
</evidence>
<dbReference type="EMBL" id="JACJJG010000005">
    <property type="protein sequence ID" value="MBM6672741.1"/>
    <property type="molecule type" value="Genomic_DNA"/>
</dbReference>
<keyword evidence="1" id="KW-0732">Signal</keyword>
<dbReference type="InterPro" id="IPR053147">
    <property type="entry name" value="Hsp_HslJ-like"/>
</dbReference>
<dbReference type="PROSITE" id="PS51257">
    <property type="entry name" value="PROKAR_LIPOPROTEIN"/>
    <property type="match status" value="1"/>
</dbReference>
<dbReference type="Gene3D" id="2.40.128.270">
    <property type="match status" value="1"/>
</dbReference>
<dbReference type="AlphaFoldDB" id="A0A938WS49"/>
<evidence type="ECO:0000259" key="2">
    <source>
        <dbReference type="Pfam" id="PF03724"/>
    </source>
</evidence>
<dbReference type="InterPro" id="IPR005184">
    <property type="entry name" value="DUF306_Meta_HslJ"/>
</dbReference>
<protein>
    <submittedName>
        <fullName evidence="3">META domain-containing protein</fullName>
    </submittedName>
</protein>
<dbReference type="Pfam" id="PF03724">
    <property type="entry name" value="META"/>
    <property type="match status" value="1"/>
</dbReference>
<dbReference type="RefSeq" id="WP_205103252.1">
    <property type="nucleotide sequence ID" value="NZ_JACJJG010000005.1"/>
</dbReference>
<dbReference type="InterPro" id="IPR038670">
    <property type="entry name" value="HslJ-like_sf"/>
</dbReference>
<comment type="caution">
    <text evidence="3">The sequence shown here is derived from an EMBL/GenBank/DDBJ whole genome shotgun (WGS) entry which is preliminary data.</text>
</comment>
<feature type="domain" description="DUF306" evidence="2">
    <location>
        <begin position="34"/>
        <end position="141"/>
    </location>
</feature>
<gene>
    <name evidence="3" type="ORF">H6A34_02435</name>
</gene>
<dbReference type="Proteomes" id="UP000706891">
    <property type="component" value="Unassembled WGS sequence"/>
</dbReference>
<feature type="chain" id="PRO_5037059683" evidence="1">
    <location>
        <begin position="22"/>
        <end position="144"/>
    </location>
</feature>
<accession>A0A938WS49</accession>
<reference evidence="3" key="2">
    <citation type="journal article" date="2021" name="Sci. Rep.">
        <title>The distribution of antibiotic resistance genes in chicken gut microbiota commensals.</title>
        <authorList>
            <person name="Juricova H."/>
            <person name="Matiasovicova J."/>
            <person name="Kubasova T."/>
            <person name="Cejkova D."/>
            <person name="Rychlik I."/>
        </authorList>
    </citation>
    <scope>NUCLEOTIDE SEQUENCE</scope>
    <source>
        <strain evidence="3">An824</strain>
    </source>
</reference>
<evidence type="ECO:0000313" key="4">
    <source>
        <dbReference type="Proteomes" id="UP000706891"/>
    </source>
</evidence>
<proteinExistence type="predicted"/>
<reference evidence="3" key="1">
    <citation type="submission" date="2020-08" db="EMBL/GenBank/DDBJ databases">
        <authorList>
            <person name="Cejkova D."/>
            <person name="Kubasova T."/>
            <person name="Jahodarova E."/>
            <person name="Rychlik I."/>
        </authorList>
    </citation>
    <scope>NUCLEOTIDE SEQUENCE</scope>
    <source>
        <strain evidence="3">An824</strain>
    </source>
</reference>
<evidence type="ECO:0000313" key="3">
    <source>
        <dbReference type="EMBL" id="MBM6672741.1"/>
    </source>
</evidence>
<dbReference type="PANTHER" id="PTHR35535">
    <property type="entry name" value="HEAT SHOCK PROTEIN HSLJ"/>
    <property type="match status" value="1"/>
</dbReference>
<keyword evidence="4" id="KW-1185">Reference proteome</keyword>
<sequence length="144" mass="15377">MRKLFISLCMAGMLAGLTSCGTSRVAVTSIDALNGEWKITEVDGQGVKPLPGEKEAFIGLNAKEMRLYGNASCNNLIGGFEADVKNGTISFGNTGTTQMMCPAMETEGKVLQALGKTKSFELQKGGKLVFKADDGKTLMKMEKK</sequence>